<feature type="region of interest" description="Disordered" evidence="1">
    <location>
        <begin position="440"/>
        <end position="459"/>
    </location>
</feature>
<accession>A0A0D2DID2</accession>
<evidence type="ECO:0000259" key="2">
    <source>
        <dbReference type="PROSITE" id="PS51886"/>
    </source>
</evidence>
<dbReference type="STRING" id="348802.A0A0D2DID2"/>
<keyword evidence="4" id="KW-1185">Reference proteome</keyword>
<reference evidence="3 4" key="1">
    <citation type="submission" date="2015-01" db="EMBL/GenBank/DDBJ databases">
        <title>The Genome Sequence of Exophiala xenobiotica CBS118157.</title>
        <authorList>
            <consortium name="The Broad Institute Genomics Platform"/>
            <person name="Cuomo C."/>
            <person name="de Hoog S."/>
            <person name="Gorbushina A."/>
            <person name="Stielow B."/>
            <person name="Teixiera M."/>
            <person name="Abouelleil A."/>
            <person name="Chapman S.B."/>
            <person name="Priest M."/>
            <person name="Young S.K."/>
            <person name="Wortman J."/>
            <person name="Nusbaum C."/>
            <person name="Birren B."/>
        </authorList>
    </citation>
    <scope>NUCLEOTIDE SEQUENCE [LARGE SCALE GENOMIC DNA]</scope>
    <source>
        <strain evidence="3 4">CBS 118157</strain>
    </source>
</reference>
<dbReference type="PROSITE" id="PS51886">
    <property type="entry name" value="TLDC"/>
    <property type="match status" value="1"/>
</dbReference>
<dbReference type="HOGENOM" id="CLU_011918_1_0_1"/>
<evidence type="ECO:0000313" key="4">
    <source>
        <dbReference type="Proteomes" id="UP000054342"/>
    </source>
</evidence>
<feature type="region of interest" description="Disordered" evidence="1">
    <location>
        <begin position="172"/>
        <end position="195"/>
    </location>
</feature>
<gene>
    <name evidence="3" type="ORF">PV05_02099</name>
</gene>
<evidence type="ECO:0000313" key="3">
    <source>
        <dbReference type="EMBL" id="KIW62047.1"/>
    </source>
</evidence>
<feature type="domain" description="TLDc" evidence="2">
    <location>
        <begin position="352"/>
        <end position="575"/>
    </location>
</feature>
<dbReference type="SMART" id="SM00584">
    <property type="entry name" value="TLDc"/>
    <property type="match status" value="1"/>
</dbReference>
<organism evidence="3 4">
    <name type="scientific">Exophiala xenobiotica</name>
    <dbReference type="NCBI Taxonomy" id="348802"/>
    <lineage>
        <taxon>Eukaryota</taxon>
        <taxon>Fungi</taxon>
        <taxon>Dikarya</taxon>
        <taxon>Ascomycota</taxon>
        <taxon>Pezizomycotina</taxon>
        <taxon>Eurotiomycetes</taxon>
        <taxon>Chaetothyriomycetidae</taxon>
        <taxon>Chaetothyriales</taxon>
        <taxon>Herpotrichiellaceae</taxon>
        <taxon>Exophiala</taxon>
    </lineage>
</organism>
<dbReference type="EMBL" id="KN847317">
    <property type="protein sequence ID" value="KIW62047.1"/>
    <property type="molecule type" value="Genomic_DNA"/>
</dbReference>
<dbReference type="Pfam" id="PF07534">
    <property type="entry name" value="TLD"/>
    <property type="match status" value="1"/>
</dbReference>
<dbReference type="AlphaFoldDB" id="A0A0D2DID2"/>
<feature type="compositionally biased region" description="Low complexity" evidence="1">
    <location>
        <begin position="446"/>
        <end position="459"/>
    </location>
</feature>
<dbReference type="OrthoDB" id="289228at2759"/>
<name>A0A0D2DID2_9EURO</name>
<dbReference type="GeneID" id="25324007"/>
<proteinExistence type="predicted"/>
<sequence length="636" mass="69894">MGQSQSQSTEPSKEVPIEQLSHELALRFASKCYTHLEIAHFKDNFKTLADHQEGLEYWKEDTLCRFLALPEPLKAGPVVYQMCTYLGAFPFPSLAPCFLTRENTLKIVTIMTGRYKKILKRGDSDKAKLLFRSLAVFDRRASISSPTKEKPSMDNVVREQLPEDMLKQREAEEGFTSHASGFAIDEPANDDEEEDDDDLALAALDSLDAIEVFKHDHRTDRKIHHAMIPAENFKKLVMLLLLMAGLEPLTPLATYGEALDDERLPALDASANAIIAAFDPDPHSNGIKYSTFVKTVTTTLPELFDPFSALFEHFLFSKNINLNRHRDTPNPAPAYDPKPSPIYRSPEDGIYSIFTDTLLSQLSMSLKLFNPSGSLLNIFTSNARFNRLYSSSSDGTSLSSFSRQVTSWQSGTLLLISGTSSDHLSNLVTLGAYLPERWPGPGSGSGSKSIPSSDPASPKPCLFQLQPRQALFPANAYNRMSPWSYFSSKSGIALGCVIPHQSRTNTNTQPPILGPVSLLIDSDISTATFQHDGSAGTGAFVTDPGLETAQTHHSETAQPKKVEFEIDSLEVWGISFPVHAGEDEVTMQQKRLAWEEAEAARRRGVNFGGDKDGARALLEMAGLVGDKAGSRSGGSV</sequence>
<protein>
    <recommendedName>
        <fullName evidence="2">TLDc domain-containing protein</fullName>
    </recommendedName>
</protein>
<dbReference type="RefSeq" id="XP_013322631.1">
    <property type="nucleotide sequence ID" value="XM_013467177.1"/>
</dbReference>
<dbReference type="InterPro" id="IPR006571">
    <property type="entry name" value="TLDc_dom"/>
</dbReference>
<dbReference type="Proteomes" id="UP000054342">
    <property type="component" value="Unassembled WGS sequence"/>
</dbReference>
<evidence type="ECO:0000256" key="1">
    <source>
        <dbReference type="SAM" id="MobiDB-lite"/>
    </source>
</evidence>